<name>A0ABP8NPG7_9BACT</name>
<sequence length="131" mass="14489">MLTPTFSDGQDRTTFAPFVLRDCRDTDYPNVNLQFSDHDWREQHIGDDHIGDYYLNGYGIQGLVIAARQLAGLEPIADGMEPDSEGDTCLIYFTDLDMAIETACLAHAMIHDPAQRSACAALAADEGYDDI</sequence>
<keyword evidence="2" id="KW-1185">Reference proteome</keyword>
<dbReference type="RefSeq" id="WP_345327380.1">
    <property type="nucleotide sequence ID" value="NZ_BAABGA010000101.1"/>
</dbReference>
<gene>
    <name evidence="1" type="ORF">GCM10023156_60280</name>
</gene>
<evidence type="ECO:0000313" key="1">
    <source>
        <dbReference type="EMBL" id="GAA4468847.1"/>
    </source>
</evidence>
<evidence type="ECO:0000313" key="2">
    <source>
        <dbReference type="Proteomes" id="UP001500840"/>
    </source>
</evidence>
<comment type="caution">
    <text evidence="1">The sequence shown here is derived from an EMBL/GenBank/DDBJ whole genome shotgun (WGS) entry which is preliminary data.</text>
</comment>
<dbReference type="EMBL" id="BAABGA010000101">
    <property type="protein sequence ID" value="GAA4468847.1"/>
    <property type="molecule type" value="Genomic_DNA"/>
</dbReference>
<organism evidence="1 2">
    <name type="scientific">Novipirellula rosea</name>
    <dbReference type="NCBI Taxonomy" id="1031540"/>
    <lineage>
        <taxon>Bacteria</taxon>
        <taxon>Pseudomonadati</taxon>
        <taxon>Planctomycetota</taxon>
        <taxon>Planctomycetia</taxon>
        <taxon>Pirellulales</taxon>
        <taxon>Pirellulaceae</taxon>
        <taxon>Novipirellula</taxon>
    </lineage>
</organism>
<accession>A0ABP8NPG7</accession>
<dbReference type="Proteomes" id="UP001500840">
    <property type="component" value="Unassembled WGS sequence"/>
</dbReference>
<reference evidence="2" key="1">
    <citation type="journal article" date="2019" name="Int. J. Syst. Evol. Microbiol.">
        <title>The Global Catalogue of Microorganisms (GCM) 10K type strain sequencing project: providing services to taxonomists for standard genome sequencing and annotation.</title>
        <authorList>
            <consortium name="The Broad Institute Genomics Platform"/>
            <consortium name="The Broad Institute Genome Sequencing Center for Infectious Disease"/>
            <person name="Wu L."/>
            <person name="Ma J."/>
        </authorList>
    </citation>
    <scope>NUCLEOTIDE SEQUENCE [LARGE SCALE GENOMIC DNA]</scope>
    <source>
        <strain evidence="2">JCM 17759</strain>
    </source>
</reference>
<protein>
    <submittedName>
        <fullName evidence="1">Uncharacterized protein</fullName>
    </submittedName>
</protein>
<proteinExistence type="predicted"/>